<feature type="transmembrane region" description="Helical" evidence="5">
    <location>
        <begin position="457"/>
        <end position="480"/>
    </location>
</feature>
<dbReference type="AlphaFoldDB" id="A0A1I4HCY2"/>
<feature type="domain" description="ABC transmembrane type-2" evidence="6">
    <location>
        <begin position="340"/>
        <end position="570"/>
    </location>
</feature>
<feature type="transmembrane region" description="Helical" evidence="5">
    <location>
        <begin position="429"/>
        <end position="450"/>
    </location>
</feature>
<evidence type="ECO:0000259" key="6">
    <source>
        <dbReference type="PROSITE" id="PS51012"/>
    </source>
</evidence>
<feature type="transmembrane region" description="Helical" evidence="5">
    <location>
        <begin position="375"/>
        <end position="397"/>
    </location>
</feature>
<evidence type="ECO:0000256" key="5">
    <source>
        <dbReference type="SAM" id="Phobius"/>
    </source>
</evidence>
<protein>
    <submittedName>
        <fullName evidence="7">Ribosome-dependent ATPase</fullName>
    </submittedName>
</protein>
<dbReference type="Pfam" id="PF12698">
    <property type="entry name" value="ABC2_membrane_3"/>
    <property type="match status" value="1"/>
</dbReference>
<organism evidence="7 8">
    <name type="scientific">Nitrosomonas aestuarii</name>
    <dbReference type="NCBI Taxonomy" id="52441"/>
    <lineage>
        <taxon>Bacteria</taxon>
        <taxon>Pseudomonadati</taxon>
        <taxon>Pseudomonadota</taxon>
        <taxon>Betaproteobacteria</taxon>
        <taxon>Nitrosomonadales</taxon>
        <taxon>Nitrosomonadaceae</taxon>
        <taxon>Nitrosomonas</taxon>
    </lineage>
</organism>
<comment type="subcellular location">
    <subcellularLocation>
        <location evidence="1">Membrane</location>
        <topology evidence="1">Multi-pass membrane protein</topology>
    </subcellularLocation>
</comment>
<proteinExistence type="predicted"/>
<dbReference type="Gene3D" id="3.40.1710.10">
    <property type="entry name" value="abc type-2 transporter like domain"/>
    <property type="match status" value="1"/>
</dbReference>
<name>A0A1I4HCY2_9PROT</name>
<dbReference type="InterPro" id="IPR013525">
    <property type="entry name" value="ABC2_TM"/>
</dbReference>
<dbReference type="SUPFAM" id="SSF52540">
    <property type="entry name" value="P-loop containing nucleoside triphosphate hydrolases"/>
    <property type="match status" value="1"/>
</dbReference>
<keyword evidence="4 5" id="KW-0472">Membrane</keyword>
<dbReference type="PROSITE" id="PS51012">
    <property type="entry name" value="ABC_TM2"/>
    <property type="match status" value="1"/>
</dbReference>
<gene>
    <name evidence="7" type="ORF">SAMN05216302_10792</name>
</gene>
<feature type="transmembrane region" description="Helical" evidence="5">
    <location>
        <begin position="518"/>
        <end position="537"/>
    </location>
</feature>
<evidence type="ECO:0000256" key="1">
    <source>
        <dbReference type="ARBA" id="ARBA00004141"/>
    </source>
</evidence>
<dbReference type="PANTHER" id="PTHR43038:SF4">
    <property type="entry name" value="RIBOSOME-ASSOCIATED ATPASE"/>
    <property type="match status" value="1"/>
</dbReference>
<dbReference type="Gene3D" id="3.40.50.300">
    <property type="entry name" value="P-loop containing nucleotide triphosphate hydrolases"/>
    <property type="match status" value="1"/>
</dbReference>
<dbReference type="GO" id="GO:0140359">
    <property type="term" value="F:ABC-type transporter activity"/>
    <property type="evidence" value="ECO:0007669"/>
    <property type="project" value="InterPro"/>
</dbReference>
<dbReference type="InterPro" id="IPR027417">
    <property type="entry name" value="P-loop_NTPase"/>
</dbReference>
<dbReference type="GO" id="GO:0005524">
    <property type="term" value="F:ATP binding"/>
    <property type="evidence" value="ECO:0007669"/>
    <property type="project" value="InterPro"/>
</dbReference>
<evidence type="ECO:0000256" key="2">
    <source>
        <dbReference type="ARBA" id="ARBA00022692"/>
    </source>
</evidence>
<dbReference type="GO" id="GO:0016887">
    <property type="term" value="F:ATP hydrolysis activity"/>
    <property type="evidence" value="ECO:0007669"/>
    <property type="project" value="InterPro"/>
</dbReference>
<evidence type="ECO:0000256" key="3">
    <source>
        <dbReference type="ARBA" id="ARBA00022989"/>
    </source>
</evidence>
<dbReference type="EMBL" id="FOSP01000079">
    <property type="protein sequence ID" value="SFL40035.1"/>
    <property type="molecule type" value="Genomic_DNA"/>
</dbReference>
<dbReference type="InterPro" id="IPR047817">
    <property type="entry name" value="ABC2_TM_bact-type"/>
</dbReference>
<dbReference type="OrthoDB" id="9776369at2"/>
<dbReference type="PANTHER" id="PTHR43038">
    <property type="entry name" value="ATP-BINDING CASSETTE, SUB-FAMILY H, MEMBER 1"/>
    <property type="match status" value="1"/>
</dbReference>
<dbReference type="Proteomes" id="UP000199533">
    <property type="component" value="Unassembled WGS sequence"/>
</dbReference>
<evidence type="ECO:0000256" key="4">
    <source>
        <dbReference type="ARBA" id="ARBA00023136"/>
    </source>
</evidence>
<feature type="transmembrane region" description="Helical" evidence="5">
    <location>
        <begin position="549"/>
        <end position="567"/>
    </location>
</feature>
<dbReference type="STRING" id="52441.SAMN05216302_10792"/>
<evidence type="ECO:0000313" key="7">
    <source>
        <dbReference type="EMBL" id="SFL40035.1"/>
    </source>
</evidence>
<accession>A0A1I4HCY2</accession>
<reference evidence="8" key="1">
    <citation type="submission" date="2016-10" db="EMBL/GenBank/DDBJ databases">
        <authorList>
            <person name="Varghese N."/>
            <person name="Submissions S."/>
        </authorList>
    </citation>
    <scope>NUCLEOTIDE SEQUENCE [LARGE SCALE GENOMIC DNA]</scope>
    <source>
        <strain evidence="8">Nm69</strain>
    </source>
</reference>
<dbReference type="Pfam" id="PF00005">
    <property type="entry name" value="ABC_tran"/>
    <property type="match status" value="1"/>
</dbReference>
<feature type="transmembrane region" description="Helical" evidence="5">
    <location>
        <begin position="486"/>
        <end position="506"/>
    </location>
</feature>
<dbReference type="GO" id="GO:0016020">
    <property type="term" value="C:membrane"/>
    <property type="evidence" value="ECO:0007669"/>
    <property type="project" value="UniProtKB-SubCell"/>
</dbReference>
<sequence length="572" mass="63500">MSQSFSLYGELTVRQNLVLHARLFHLPEELKTSRIDELIDRFRLAEYIDQLADQLPLGVRQRLSLSVALIHQPEMLILDEPTSGVDPVARDEFWKYLIDISRNQNVTIFISTHFMNEAMRCDRISLMHAGRVLVCDTPKTLQTARSAASLEEAFVGYIEEAVGQTKESTGVTFISQVRGQPISKDVVAEVPPPESTPVGLSRLLAYSYNESLQVLRDPIRLAFAFIGSVLLMLIFGFGITSDVEHLQYAALDLDQTPESRSYLRTLAGSPRYFVETPPLRSQAEILERLKANDISFAIEIPPHFGRDLKRGSTPDVSVWIDGAMPFRAETIQGYVEGMHLMYLEDLARQQSSTGPTTLAANIETRYRYNPTFESIYAMVPAVPTMLLIMIPAILVAVSMARDKELGSIINFYVTPTTRLEFLLGKQLPYIAIAMLNFGLLTFMAIVVFQVPLKGSALALTFGALLYVTATTGLGLLMSGFTSSQVAAVFATMIVAMMPTMQFSGMFQPVSTLDGGAKFIGSLWPATYYMHISVGAFTKGLAFRDLWSDFIALAAFIPAFTFLSALALKKQDR</sequence>
<evidence type="ECO:0000313" key="8">
    <source>
        <dbReference type="Proteomes" id="UP000199533"/>
    </source>
</evidence>
<feature type="transmembrane region" description="Helical" evidence="5">
    <location>
        <begin position="221"/>
        <end position="239"/>
    </location>
</feature>
<dbReference type="InterPro" id="IPR003439">
    <property type="entry name" value="ABC_transporter-like_ATP-bd"/>
</dbReference>
<keyword evidence="3 5" id="KW-1133">Transmembrane helix</keyword>
<keyword evidence="8" id="KW-1185">Reference proteome</keyword>
<keyword evidence="2 5" id="KW-0812">Transmembrane</keyword>